<keyword evidence="2" id="KW-1185">Reference proteome</keyword>
<dbReference type="Proteomes" id="UP000828941">
    <property type="component" value="Chromosome 12"/>
</dbReference>
<comment type="caution">
    <text evidence="1">The sequence shown here is derived from an EMBL/GenBank/DDBJ whole genome shotgun (WGS) entry which is preliminary data.</text>
</comment>
<evidence type="ECO:0000313" key="2">
    <source>
        <dbReference type="Proteomes" id="UP000828941"/>
    </source>
</evidence>
<accession>A0ACB9LFA6</accession>
<reference evidence="1 2" key="1">
    <citation type="journal article" date="2022" name="DNA Res.">
        <title>Chromosomal-level genome assembly of the orchid tree Bauhinia variegata (Leguminosae; Cercidoideae) supports the allotetraploid origin hypothesis of Bauhinia.</title>
        <authorList>
            <person name="Zhong Y."/>
            <person name="Chen Y."/>
            <person name="Zheng D."/>
            <person name="Pang J."/>
            <person name="Liu Y."/>
            <person name="Luo S."/>
            <person name="Meng S."/>
            <person name="Qian L."/>
            <person name="Wei D."/>
            <person name="Dai S."/>
            <person name="Zhou R."/>
        </authorList>
    </citation>
    <scope>NUCLEOTIDE SEQUENCE [LARGE SCALE GENOMIC DNA]</scope>
    <source>
        <strain evidence="1">BV-YZ2020</strain>
    </source>
</reference>
<organism evidence="1 2">
    <name type="scientific">Bauhinia variegata</name>
    <name type="common">Purple orchid tree</name>
    <name type="synonym">Phanera variegata</name>
    <dbReference type="NCBI Taxonomy" id="167791"/>
    <lineage>
        <taxon>Eukaryota</taxon>
        <taxon>Viridiplantae</taxon>
        <taxon>Streptophyta</taxon>
        <taxon>Embryophyta</taxon>
        <taxon>Tracheophyta</taxon>
        <taxon>Spermatophyta</taxon>
        <taxon>Magnoliopsida</taxon>
        <taxon>eudicotyledons</taxon>
        <taxon>Gunneridae</taxon>
        <taxon>Pentapetalae</taxon>
        <taxon>rosids</taxon>
        <taxon>fabids</taxon>
        <taxon>Fabales</taxon>
        <taxon>Fabaceae</taxon>
        <taxon>Cercidoideae</taxon>
        <taxon>Cercideae</taxon>
        <taxon>Bauhiniinae</taxon>
        <taxon>Bauhinia</taxon>
    </lineage>
</organism>
<gene>
    <name evidence="1" type="ORF">L6164_031283</name>
</gene>
<name>A0ACB9LFA6_BAUVA</name>
<protein>
    <submittedName>
        <fullName evidence="1">Uncharacterized protein</fullName>
    </submittedName>
</protein>
<dbReference type="EMBL" id="CM039437">
    <property type="protein sequence ID" value="KAI4308182.1"/>
    <property type="molecule type" value="Genomic_DNA"/>
</dbReference>
<proteinExistence type="predicted"/>
<sequence length="79" mass="8278">MSRHRRQASQVLPPEIIAGEDLSKPFDVNQVIAGTASGGTSATISIDSKDPHATSKEKEAHHLIHSPATSKKPPAGKSA</sequence>
<evidence type="ECO:0000313" key="1">
    <source>
        <dbReference type="EMBL" id="KAI4308182.1"/>
    </source>
</evidence>